<accession>A0A8K0I4J1</accession>
<reference evidence="3" key="2">
    <citation type="submission" date="2019-07" db="EMBL/GenBank/DDBJ databases">
        <authorList>
            <person name="Yang Y."/>
            <person name="Bocs S."/>
            <person name="Baudouin L."/>
        </authorList>
    </citation>
    <scope>NUCLEOTIDE SEQUENCE</scope>
    <source>
        <tissue evidence="3">Spear leaf of Hainan Tall coconut</tissue>
    </source>
</reference>
<gene>
    <name evidence="3" type="ORF">COCNU_04G000120</name>
</gene>
<evidence type="ECO:0000256" key="1">
    <source>
        <dbReference type="SAM" id="Coils"/>
    </source>
</evidence>
<sequence length="487" mass="53442">MLLRAELEKNKGLEFASLQKQTVTFLHQLTHLLVELSNRAGRMDKTHAQAKAAEVEVKRLKEVLNMMNANLVRERKGQQETESWVTKAEKETRASANALRKAKAELAFEEERQQEMASRIIEGELKALEAKKVAKERIAKAGCLVVKAFKASEEFNDARIAFSREAFNTALEIGFNNCRHRVAAQLPTMNLSFLDEDKEEGATGEPVPFETAAIEEQVEEEPMVVGFFPSPTVDASIPMPAPPIRAPADLSGTVPNLADPQSEYGTGMYWLVRKTMAGPLPFGITIRIGDLKIKTRISSLKQARRNVKPEHKAIARNMAMVEPIPRESHLMVVGPQATTGSTPRTNQSAVEPASGESQPTAARPRVSRDLMRPGFPRRKPSGSASGGSNNLIHRMFDAGFTAGFTRCRNQIRMAFPKLDLYGLSKGDPTPAVPRHTTSSIPRHAASLAPRRASHGVVIHEIDSDGAEIRGGGSSNKASEPEIDYSPM</sequence>
<feature type="region of interest" description="Disordered" evidence="2">
    <location>
        <begin position="463"/>
        <end position="487"/>
    </location>
</feature>
<organism evidence="3 4">
    <name type="scientific">Cocos nucifera</name>
    <name type="common">Coconut palm</name>
    <dbReference type="NCBI Taxonomy" id="13894"/>
    <lineage>
        <taxon>Eukaryota</taxon>
        <taxon>Viridiplantae</taxon>
        <taxon>Streptophyta</taxon>
        <taxon>Embryophyta</taxon>
        <taxon>Tracheophyta</taxon>
        <taxon>Spermatophyta</taxon>
        <taxon>Magnoliopsida</taxon>
        <taxon>Liliopsida</taxon>
        <taxon>Arecaceae</taxon>
        <taxon>Arecoideae</taxon>
        <taxon>Cocoseae</taxon>
        <taxon>Attaleinae</taxon>
        <taxon>Cocos</taxon>
    </lineage>
</organism>
<keyword evidence="1" id="KW-0175">Coiled coil</keyword>
<feature type="coiled-coil region" evidence="1">
    <location>
        <begin position="43"/>
        <end position="70"/>
    </location>
</feature>
<dbReference type="AlphaFoldDB" id="A0A8K0I4J1"/>
<reference evidence="3" key="1">
    <citation type="journal article" date="2017" name="Gigascience">
        <title>The genome draft of coconut (Cocos nucifera).</title>
        <authorList>
            <person name="Xiao Y."/>
            <person name="Xu P."/>
            <person name="Fan H."/>
            <person name="Baudouin L."/>
            <person name="Xia W."/>
            <person name="Bocs S."/>
            <person name="Xu J."/>
            <person name="Li Q."/>
            <person name="Guo A."/>
            <person name="Zhou L."/>
            <person name="Li J."/>
            <person name="Wu Y."/>
            <person name="Ma Z."/>
            <person name="Armero A."/>
            <person name="Issali A.E."/>
            <person name="Liu N."/>
            <person name="Peng M."/>
            <person name="Yang Y."/>
        </authorList>
    </citation>
    <scope>NUCLEOTIDE SEQUENCE</scope>
    <source>
        <tissue evidence="3">Spear leaf of Hainan Tall coconut</tissue>
    </source>
</reference>
<feature type="compositionally biased region" description="Polar residues" evidence="2">
    <location>
        <begin position="336"/>
        <end position="360"/>
    </location>
</feature>
<proteinExistence type="predicted"/>
<protein>
    <submittedName>
        <fullName evidence="3">Uncharacterized protein</fullName>
    </submittedName>
</protein>
<comment type="caution">
    <text evidence="3">The sequence shown here is derived from an EMBL/GenBank/DDBJ whole genome shotgun (WGS) entry which is preliminary data.</text>
</comment>
<evidence type="ECO:0000313" key="3">
    <source>
        <dbReference type="EMBL" id="KAG1337706.1"/>
    </source>
</evidence>
<evidence type="ECO:0000313" key="4">
    <source>
        <dbReference type="Proteomes" id="UP000797356"/>
    </source>
</evidence>
<dbReference type="EMBL" id="CM017875">
    <property type="protein sequence ID" value="KAG1337706.1"/>
    <property type="molecule type" value="Genomic_DNA"/>
</dbReference>
<name>A0A8K0I4J1_COCNU</name>
<dbReference type="Proteomes" id="UP000797356">
    <property type="component" value="Chromosome 4"/>
</dbReference>
<feature type="region of interest" description="Disordered" evidence="2">
    <location>
        <begin position="335"/>
        <end position="390"/>
    </location>
</feature>
<keyword evidence="4" id="KW-1185">Reference proteome</keyword>
<evidence type="ECO:0000256" key="2">
    <source>
        <dbReference type="SAM" id="MobiDB-lite"/>
    </source>
</evidence>